<feature type="region of interest" description="Disordered" evidence="1">
    <location>
        <begin position="563"/>
        <end position="960"/>
    </location>
</feature>
<evidence type="ECO:0000313" key="4">
    <source>
        <dbReference type="Proteomes" id="UP000319160"/>
    </source>
</evidence>
<dbReference type="SUPFAM" id="SSF50249">
    <property type="entry name" value="Nucleic acid-binding proteins"/>
    <property type="match status" value="1"/>
</dbReference>
<feature type="compositionally biased region" description="Acidic residues" evidence="1">
    <location>
        <begin position="729"/>
        <end position="741"/>
    </location>
</feature>
<proteinExistence type="predicted"/>
<evidence type="ECO:0000259" key="2">
    <source>
        <dbReference type="SMART" id="SM00976"/>
    </source>
</evidence>
<dbReference type="InterPro" id="IPR011564">
    <property type="entry name" value="Telomer_end-bd_POT1/Cdc13"/>
</dbReference>
<feature type="compositionally biased region" description="Acidic residues" evidence="1">
    <location>
        <begin position="618"/>
        <end position="647"/>
    </location>
</feature>
<dbReference type="EMBL" id="VFLP01000113">
    <property type="protein sequence ID" value="TRX87872.1"/>
    <property type="molecule type" value="Genomic_DNA"/>
</dbReference>
<feature type="compositionally biased region" description="Basic and acidic residues" evidence="1">
    <location>
        <begin position="1028"/>
        <end position="1041"/>
    </location>
</feature>
<name>A0A553HIT4_9PEZI</name>
<feature type="compositionally biased region" description="Low complexity" evidence="1">
    <location>
        <begin position="789"/>
        <end position="802"/>
    </location>
</feature>
<feature type="compositionally biased region" description="Basic and acidic residues" evidence="1">
    <location>
        <begin position="871"/>
        <end position="881"/>
    </location>
</feature>
<feature type="compositionally biased region" description="Basic and acidic residues" evidence="1">
    <location>
        <begin position="834"/>
        <end position="847"/>
    </location>
</feature>
<feature type="domain" description="Telomeric single stranded DNA binding POT1/Cdc13" evidence="2">
    <location>
        <begin position="1438"/>
        <end position="1573"/>
    </location>
</feature>
<feature type="compositionally biased region" description="Low complexity" evidence="1">
    <location>
        <begin position="261"/>
        <end position="276"/>
    </location>
</feature>
<keyword evidence="4" id="KW-1185">Reference proteome</keyword>
<feature type="region of interest" description="Disordered" evidence="1">
    <location>
        <begin position="360"/>
        <end position="389"/>
    </location>
</feature>
<reference evidence="4" key="1">
    <citation type="submission" date="2019-06" db="EMBL/GenBank/DDBJ databases">
        <title>Draft genome sequence of the griseofulvin-producing fungus Xylaria cubensis strain G536.</title>
        <authorList>
            <person name="Mead M.E."/>
            <person name="Raja H.A."/>
            <person name="Steenwyk J.L."/>
            <person name="Knowles S.L."/>
            <person name="Oberlies N.H."/>
            <person name="Rokas A."/>
        </authorList>
    </citation>
    <scope>NUCLEOTIDE SEQUENCE [LARGE SCALE GENOMIC DNA]</scope>
    <source>
        <strain evidence="4">G536</strain>
    </source>
</reference>
<dbReference type="Gene3D" id="2.40.50.140">
    <property type="entry name" value="Nucleic acid-binding proteins"/>
    <property type="match status" value="1"/>
</dbReference>
<dbReference type="CDD" id="cd04497">
    <property type="entry name" value="hPOT1_OB1_like"/>
    <property type="match status" value="1"/>
</dbReference>
<feature type="region of interest" description="Disordered" evidence="1">
    <location>
        <begin position="465"/>
        <end position="508"/>
    </location>
</feature>
<sequence length="1598" mass="176600">MDSTDAVTTPPQSLETARVVPIAELRPDLPNLTATAVGGVVTITWPYNKVKGTFAFSLAEPNFRLRRSKGQVRISFTGRAAEVVGGCGLGSHDEVLVSLAGAAWETEASNKRRSLPGADLEWRLLFSDRLLLKVTRAETGETDLIVVDVDERQPNLQHEIAPDPTSVQPPSIATEPPPSPLPAAFSPTHITTSPVREINRKRFNDGEFASPAFVKRARMSYGSLFEDGFDIFQEDTGVEGHRRKRTRFGRDSSAWRYTSRSPSPELPTAAAAAASPEKAEEHEEHKEHVSSPSRLASSPTKVQMTDEGCQTMELDRSWPQQLASAPFMTHVDMMVPDHHSPMDSDAPMEAVVEQTQVSPPLDDALPETRAQDASTPDHGEVPGPEVNAALPYSDQRASPPRNSFVDNPWNVDVVPSLLERQQQQQQEEQQHKMTLLPLNPDASLAPPSFETIASGNQLISFDESDSVNKSHLGDGENQDSSHDGIVPSTELHPPAFDYPPVDSIEDTQSQPVHDEALTDYPVSYLDDSRASPARHQVMEEQTAEKPVAVELGTNSWATMNHLSNATAMPPTDRLGSRDGSTSEQALIIDESGSESESSPEPMAVEDTLNDGRAYALDMYEDAEAEDEVDAQYSDDDEPEYDADEMGGDYDTRNYERPADDDDGGYDEDPRSRRLEPEFEEGESWDEEEQEEFLDEEGESEYELDEDMPDPHPLPVVRANPVVIDLISSSEDESEDEDEDEDTGKGGATAGIQGSGAHIDSRISPSPPKIISEADSRQLHLDDDNSEIVSQASMSEADSSSEAGAEDNGYTSSYRQEEVEDGGDPVDLDDEEVGDKDNGDAEERDHQEGMGQTMESVPYEQREEEEVYTSEHQTEHRTEHQTKLYPEQETDVGSETKPESDATLLGGADNEKDTTVSHQIVASQTEMLGSAVTEDRSEEDAKDAGNARNTENAGNNTGADPLWLEMLHRAVDREPGARSHGLLAERAVETVVVETFSDEQSWTELPEQDDDVQMQYLLDSQLDAVPEAAPKEVSEQDDRENQADQLPFSKSDTEYPPPFVIDRREASAVRSSSPPPLTQLSQSGWRMEGDDKSMIKGTTVPSTDPIATAQLPTPLDTQITENTFNTSTHTHMTMAESFGSFTTVEQEEYKTMEVSVTEKSIGTTAQQDTNTVENGNTSTASSPAPSFRTQAGDGEEQQGWYDSEEEQMKIDSQLNQGLSPDPVTYEFNTGESFASHMDIDEELQANILEHSLLEEYNDDELEEHNNDELEEHNNDDNAQDALNEAIQFGDTDEASWELEPTGEADIAPSSLHENTPAKQLAEEISTQLRRNFVTNSSSASDEDSDTSMLKDPSVRLARVTNASKKRANNKRASTGRLHFPRRRTLDLRRSPTPDTDNSSLQLARASLSSQTPKSDEDSPSMTAAKLQLSRHLRDELPDFCLLEFLRQHVTKSLDVIAVAAMQPPKPRRAKGGPREYMMSFTISDYSIGPHHVAEAFIYRPHQESLPVVKYGDVVLFRNFTVVSLAGKGYGLRSNNGSSWAVFDYEDEPAQIRGPPVEYIQREIAYVNYLREWFNLLDAKARARLERATKDLINAGGKSK</sequence>
<protein>
    <recommendedName>
        <fullName evidence="2">Telomeric single stranded DNA binding POT1/Cdc13 domain-containing protein</fullName>
    </recommendedName>
</protein>
<feature type="compositionally biased region" description="Basic and acidic residues" evidence="1">
    <location>
        <begin position="466"/>
        <end position="482"/>
    </location>
</feature>
<feature type="compositionally biased region" description="Polar residues" evidence="1">
    <location>
        <begin position="294"/>
        <end position="303"/>
    </location>
</feature>
<feature type="compositionally biased region" description="Polar residues" evidence="1">
    <location>
        <begin position="946"/>
        <end position="957"/>
    </location>
</feature>
<dbReference type="OrthoDB" id="5363079at2759"/>
<accession>A0A553HIT4</accession>
<organism evidence="3 4">
    <name type="scientific">Xylaria flabelliformis</name>
    <dbReference type="NCBI Taxonomy" id="2512241"/>
    <lineage>
        <taxon>Eukaryota</taxon>
        <taxon>Fungi</taxon>
        <taxon>Dikarya</taxon>
        <taxon>Ascomycota</taxon>
        <taxon>Pezizomycotina</taxon>
        <taxon>Sordariomycetes</taxon>
        <taxon>Xylariomycetidae</taxon>
        <taxon>Xylariales</taxon>
        <taxon>Xylariaceae</taxon>
        <taxon>Xylaria</taxon>
    </lineage>
</organism>
<feature type="compositionally biased region" description="Basic and acidic residues" evidence="1">
    <location>
        <begin position="667"/>
        <end position="676"/>
    </location>
</feature>
<feature type="region of interest" description="Disordered" evidence="1">
    <location>
        <begin position="1160"/>
        <end position="1201"/>
    </location>
</feature>
<feature type="compositionally biased region" description="Acidic residues" evidence="1">
    <location>
        <begin position="677"/>
        <end position="707"/>
    </location>
</feature>
<feature type="compositionally biased region" description="Acidic residues" evidence="1">
    <location>
        <begin position="817"/>
        <end position="833"/>
    </location>
</feature>
<gene>
    <name evidence="3" type="ORF">FHL15_011234</name>
</gene>
<evidence type="ECO:0000256" key="1">
    <source>
        <dbReference type="SAM" id="MobiDB-lite"/>
    </source>
</evidence>
<dbReference type="STRING" id="2512241.A0A553HIT4"/>
<comment type="caution">
    <text evidence="3">The sequence shown here is derived from an EMBL/GenBank/DDBJ whole genome shotgun (WGS) entry which is preliminary data.</text>
</comment>
<dbReference type="GO" id="GO:0003677">
    <property type="term" value="F:DNA binding"/>
    <property type="evidence" value="ECO:0007669"/>
    <property type="project" value="InterPro"/>
</dbReference>
<feature type="compositionally biased region" description="Low complexity" evidence="1">
    <location>
        <begin position="1397"/>
        <end position="1409"/>
    </location>
</feature>
<feature type="compositionally biased region" description="Basic and acidic residues" evidence="1">
    <location>
        <begin position="277"/>
        <end position="289"/>
    </location>
</feature>
<dbReference type="Proteomes" id="UP000319160">
    <property type="component" value="Unassembled WGS sequence"/>
</dbReference>
<dbReference type="GO" id="GO:0000723">
    <property type="term" value="P:telomere maintenance"/>
    <property type="evidence" value="ECO:0007669"/>
    <property type="project" value="InterPro"/>
</dbReference>
<dbReference type="Pfam" id="PF02765">
    <property type="entry name" value="POT1"/>
    <property type="match status" value="1"/>
</dbReference>
<dbReference type="GO" id="GO:0000781">
    <property type="term" value="C:chromosome, telomeric region"/>
    <property type="evidence" value="ECO:0007669"/>
    <property type="project" value="InterPro"/>
</dbReference>
<feature type="compositionally biased region" description="Basic and acidic residues" evidence="1">
    <location>
        <begin position="771"/>
        <end position="782"/>
    </location>
</feature>
<dbReference type="SMART" id="SM00976">
    <property type="entry name" value="Telo_bind"/>
    <property type="match status" value="1"/>
</dbReference>
<evidence type="ECO:0000313" key="3">
    <source>
        <dbReference type="EMBL" id="TRX87872.1"/>
    </source>
</evidence>
<feature type="compositionally biased region" description="Polar residues" evidence="1">
    <location>
        <begin position="1160"/>
        <end position="1188"/>
    </location>
</feature>
<feature type="region of interest" description="Disordered" evidence="1">
    <location>
        <begin position="1333"/>
        <end position="1424"/>
    </location>
</feature>
<dbReference type="InterPro" id="IPR012340">
    <property type="entry name" value="NA-bd_OB-fold"/>
</dbReference>
<feature type="region of interest" description="Disordered" evidence="1">
    <location>
        <begin position="1026"/>
        <end position="1088"/>
    </location>
</feature>
<feature type="region of interest" description="Disordered" evidence="1">
    <location>
        <begin position="252"/>
        <end position="305"/>
    </location>
</feature>
<feature type="compositionally biased region" description="Polar residues" evidence="1">
    <location>
        <begin position="915"/>
        <end position="926"/>
    </location>
</feature>